<reference evidence="3 4" key="1">
    <citation type="submission" date="2024-02" db="EMBL/GenBank/DDBJ databases">
        <authorList>
            <person name="Chen Y."/>
            <person name="Shah S."/>
            <person name="Dougan E. K."/>
            <person name="Thang M."/>
            <person name="Chan C."/>
        </authorList>
    </citation>
    <scope>NUCLEOTIDE SEQUENCE [LARGE SCALE GENOMIC DNA]</scope>
</reference>
<keyword evidence="4" id="KW-1185">Reference proteome</keyword>
<dbReference type="Proteomes" id="UP001642464">
    <property type="component" value="Unassembled WGS sequence"/>
</dbReference>
<proteinExistence type="predicted"/>
<feature type="repeat" description="RCC1" evidence="1">
    <location>
        <begin position="164"/>
        <end position="202"/>
    </location>
</feature>
<dbReference type="InterPro" id="IPR009091">
    <property type="entry name" value="RCC1/BLIP-II"/>
</dbReference>
<dbReference type="PANTHER" id="PTHR45982:SF1">
    <property type="entry name" value="REGULATOR OF CHROMOSOME CONDENSATION"/>
    <property type="match status" value="1"/>
</dbReference>
<evidence type="ECO:0000256" key="1">
    <source>
        <dbReference type="PROSITE-ProRule" id="PRU00235"/>
    </source>
</evidence>
<sequence length="436" mass="46236">MRGLVCFGTSGRGQCDVPHASVTGYRAYHSVACGHLHTCASTVTGQVVCFGDESFGQCAVPPHVRGISAMACGFGHTCVLDAQGQLHCFGDNLYGQCQMPIELASTTVVALAAGFRHSCAVTAQGALLCWGDNSRGQCSVPRSLDKVRRVAAGDFHTCAITADGKLHCFGSNDHGQCSVPSDVEHVIAVAAGSNFTVAFLYNGTAWSGGSWGHGQTELPEEIRPEAPLPEEPVESEFGEEEEEVEQEEREEEVDVSCEVHPTEEMPPVPTSPDGTETEVASEMQKRMTSTFGSLGESLVESLAADPTISSLISEAQESLVDPEEQATRKIKALLDKLAAAWEEAEAFAAQYVDRFRGMAAGCLHSCLLLSDGQFLVIGDDSANQCTLPEGLVPKVPVIDEADLPLGVLVHSKPKLLLPPEEVNPEGAEAPEDSQPG</sequence>
<feature type="repeat" description="RCC1" evidence="1">
    <location>
        <begin position="84"/>
        <end position="124"/>
    </location>
</feature>
<dbReference type="EMBL" id="CAXAMM010000214">
    <property type="protein sequence ID" value="CAK8986487.1"/>
    <property type="molecule type" value="Genomic_DNA"/>
</dbReference>
<dbReference type="Gene3D" id="2.130.10.30">
    <property type="entry name" value="Regulator of chromosome condensation 1/beta-lactamase-inhibitor protein II"/>
    <property type="match status" value="2"/>
</dbReference>
<feature type="region of interest" description="Disordered" evidence="2">
    <location>
        <begin position="417"/>
        <end position="436"/>
    </location>
</feature>
<evidence type="ECO:0000313" key="3">
    <source>
        <dbReference type="EMBL" id="CAK8986487.1"/>
    </source>
</evidence>
<dbReference type="SUPFAM" id="SSF50985">
    <property type="entry name" value="RCC1/BLIP-II"/>
    <property type="match status" value="1"/>
</dbReference>
<evidence type="ECO:0000313" key="4">
    <source>
        <dbReference type="Proteomes" id="UP001642464"/>
    </source>
</evidence>
<gene>
    <name evidence="3" type="ORF">SCF082_LOCUS569</name>
</gene>
<comment type="caution">
    <text evidence="3">The sequence shown here is derived from an EMBL/GenBank/DDBJ whole genome shotgun (WGS) entry which is preliminary data.</text>
</comment>
<dbReference type="InterPro" id="IPR000408">
    <property type="entry name" value="Reg_chr_condens"/>
</dbReference>
<dbReference type="InterPro" id="IPR051553">
    <property type="entry name" value="Ran_GTPase-activating"/>
</dbReference>
<feature type="region of interest" description="Disordered" evidence="2">
    <location>
        <begin position="222"/>
        <end position="283"/>
    </location>
</feature>
<protein>
    <submittedName>
        <fullName evidence="3">Probable E3 ubiquitin-protein ligase HERC4 (HECT domain and RCC1-like domain-containing protein 4) (HECT-type E3 ubiquitin transferase HERC4)</fullName>
    </submittedName>
</protein>
<dbReference type="PROSITE" id="PS50012">
    <property type="entry name" value="RCC1_3"/>
    <property type="match status" value="3"/>
</dbReference>
<name>A0ABP0H8H2_9DINO</name>
<evidence type="ECO:0000256" key="2">
    <source>
        <dbReference type="SAM" id="MobiDB-lite"/>
    </source>
</evidence>
<feature type="compositionally biased region" description="Acidic residues" evidence="2">
    <location>
        <begin position="231"/>
        <end position="255"/>
    </location>
</feature>
<accession>A0ABP0H8H2</accession>
<dbReference type="Pfam" id="PF13540">
    <property type="entry name" value="RCC1_2"/>
    <property type="match status" value="4"/>
</dbReference>
<dbReference type="PANTHER" id="PTHR45982">
    <property type="entry name" value="REGULATOR OF CHROMOSOME CONDENSATION"/>
    <property type="match status" value="1"/>
</dbReference>
<organism evidence="3 4">
    <name type="scientific">Durusdinium trenchii</name>
    <dbReference type="NCBI Taxonomy" id="1381693"/>
    <lineage>
        <taxon>Eukaryota</taxon>
        <taxon>Sar</taxon>
        <taxon>Alveolata</taxon>
        <taxon>Dinophyceae</taxon>
        <taxon>Suessiales</taxon>
        <taxon>Symbiodiniaceae</taxon>
        <taxon>Durusdinium</taxon>
    </lineage>
</organism>
<feature type="repeat" description="RCC1" evidence="1">
    <location>
        <begin position="125"/>
        <end position="163"/>
    </location>
</feature>